<dbReference type="GeneID" id="99636579"/>
<organism evidence="2 4">
    <name type="scientific">Streptococcus alactolyticus</name>
    <dbReference type="NCBI Taxonomy" id="29389"/>
    <lineage>
        <taxon>Bacteria</taxon>
        <taxon>Bacillati</taxon>
        <taxon>Bacillota</taxon>
        <taxon>Bacilli</taxon>
        <taxon>Lactobacillales</taxon>
        <taxon>Streptococcaceae</taxon>
        <taxon>Streptococcus</taxon>
    </lineage>
</organism>
<keyword evidence="1" id="KW-0472">Membrane</keyword>
<keyword evidence="5" id="KW-1185">Reference proteome</keyword>
<evidence type="ECO:0000313" key="2">
    <source>
        <dbReference type="EMBL" id="MST54101.1"/>
    </source>
</evidence>
<keyword evidence="1" id="KW-1133">Transmembrane helix</keyword>
<feature type="transmembrane region" description="Helical" evidence="1">
    <location>
        <begin position="32"/>
        <end position="52"/>
    </location>
</feature>
<gene>
    <name evidence="2" type="ORF">FYJ82_06850</name>
    <name evidence="3" type="ORF">O6R09_05320</name>
</gene>
<feature type="transmembrane region" description="Helical" evidence="1">
    <location>
        <begin position="6"/>
        <end position="25"/>
    </location>
</feature>
<evidence type="ECO:0000313" key="5">
    <source>
        <dbReference type="Proteomes" id="UP001212085"/>
    </source>
</evidence>
<reference evidence="2 4" key="1">
    <citation type="submission" date="2019-08" db="EMBL/GenBank/DDBJ databases">
        <title>In-depth cultivation of the pig gut microbiome towards novel bacterial diversity and tailored functional studies.</title>
        <authorList>
            <person name="Wylensek D."/>
            <person name="Hitch T.C.A."/>
            <person name="Clavel T."/>
        </authorList>
    </citation>
    <scope>NUCLEOTIDE SEQUENCE [LARGE SCALE GENOMIC DNA]</scope>
    <source>
        <strain evidence="2 4">BL-178-WT-3A</strain>
    </source>
</reference>
<dbReference type="EMBL" id="VUNP01000029">
    <property type="protein sequence ID" value="MST54101.1"/>
    <property type="molecule type" value="Genomic_DNA"/>
</dbReference>
<sequence length="56" mass="6413">MQRSIFGVFTAFLMVICILCAIPALRRRRYALAVLLFLNAFTNLVNTIHAFYGTLF</sequence>
<evidence type="ECO:0008006" key="6">
    <source>
        <dbReference type="Google" id="ProtNLM"/>
    </source>
</evidence>
<keyword evidence="1" id="KW-0812">Transmembrane</keyword>
<accession>A0A6N7X3B4</accession>
<evidence type="ECO:0000256" key="1">
    <source>
        <dbReference type="SAM" id="Phobius"/>
    </source>
</evidence>
<reference evidence="3 5" key="2">
    <citation type="submission" date="2022-12" db="EMBL/GenBank/DDBJ databases">
        <title>Streptococcus alactolyticus LGM, complete genome.</title>
        <authorList>
            <person name="Liu Z."/>
            <person name="Mu C."/>
            <person name="Zhu W."/>
        </authorList>
    </citation>
    <scope>NUCLEOTIDE SEQUENCE [LARGE SCALE GENOMIC DNA]</scope>
    <source>
        <strain evidence="3 5">LGM</strain>
    </source>
</reference>
<evidence type="ECO:0000313" key="4">
    <source>
        <dbReference type="Proteomes" id="UP000471052"/>
    </source>
</evidence>
<dbReference type="Proteomes" id="UP000471052">
    <property type="component" value="Unassembled WGS sequence"/>
</dbReference>
<protein>
    <recommendedName>
        <fullName evidence="6">Membrane associated protein</fullName>
    </recommendedName>
</protein>
<evidence type="ECO:0000313" key="3">
    <source>
        <dbReference type="EMBL" id="WBB05728.1"/>
    </source>
</evidence>
<name>A0A6N7X3B4_STRAY</name>
<dbReference type="EMBL" id="CP114883">
    <property type="protein sequence ID" value="WBB05728.1"/>
    <property type="molecule type" value="Genomic_DNA"/>
</dbReference>
<dbReference type="AlphaFoldDB" id="A0A6N7X3B4"/>
<dbReference type="RefSeq" id="WP_154455224.1">
    <property type="nucleotide sequence ID" value="NZ_BRXN01000006.1"/>
</dbReference>
<proteinExistence type="predicted"/>
<dbReference type="Proteomes" id="UP001212085">
    <property type="component" value="Chromosome"/>
</dbReference>